<sequence length="1383" mass="155626">MEDEAYRHLHPGKVTPPDPSLTKRKELGLSCMLNTEVGAVLAVVRRPIDPSLQYLSPNADPYSSLDSSILHSLKSLRSLIFNPQQEWRSVDPSIYLSPFLDVVQSDEVPAPATAVVLSSILKILKAGIFDEKTIGARDAVLSVVSGVVNCRLERTDSYSEDAVLMRILHVLSALMRHRASVLLSDQAVCTIVNTCFQVVQQSATRGDLLQRNAMHTMHELIQIVFSRLPVFDTKDGVNYEPGGDDFGGHPESGYGVRCTIDIFQFLCSLLNATSGGGETEGTSSQAPDEDVQLFALMLINSAIELSGDSMSKHPKLLQMIQDDLFRHLVYYGVSSSQLVLTMICSTVLSTYHFLRRFIRLQLEAFFKFVLFRASSIQTVAQVQEVAMEGLINFCRQPTFIFEAYANYDCSFICMNIFEEIGKLLCKHAFPSSNSSMSLQIQAFEGLVIIIHNIADNVTMEGLPSSFAVPPTDGNMEYRPFWEEKMEDDKRSWIESLRVRKMGKRKVMIAGNHFNRDEKKGLEYLKLSGLVSNPIDPKAYAYFFRFSPGLDKNFIGDFLGDPDEFHMQVLKEFTETFEFRGMVLDVALRTYLETFRLPGESQKIQRILEAFADRFFDQQSSDIFVSKDAVVVFCYSLIMLNTDQHNPQVKKKMTEEEFIRNNRGINGGNDLPREYLSELFLSISTNAIKLDNFGTASEMSQGRWIELANRSKSAPPFVQCCFDGKLGRDMFAAIAGPSVATLCACFENTDEDDLLHECVEGLFSIAKIAQYGLGDTLDELLASFCKFTTLLNPYASAEETLFAFSNDMKPRMATLAVFTIANSFGYSIRGGWRNIVDCLLKLKRLKLLPQSMFEPDSTSSPEHPKHMTSESVVIFPNQEQKPSMMGRFSNFLAVDSPEDSLSLGNSEFEQNLKVIKQCRIGSLFTNSSVLPDEALLHLGRSLIYAAAGRGQKFSTPVEEEESVGFCWELIVMVTSVNLHRFSRFWPSYHDTFIAVAQSPLFSPIPFAEKGIVSLFKVCLRLLTTPQNDFLPEELIFKSINVMWKLDKEILDTCCGLITNSTSQILLDHPGSLQSHLGWKSVLHLVSVTGRQPETYDQGVETLISFLSDGSHLSKMNYPYCIDCAFSFVALKNSPLEKNLKILDLLADSVNYLVQWHKSGFSDPGNSFSAMSNASTSSMEDNANATKNLSSSSFALNFFVKLGETLRKMCLARREEIRNHSVASLEKSFRLAEDLDFSSTNCMSCFTLVIFATVDDVHEKMLEYSRRENSEREMRSMEGTLSIAMEMLVNSYLHYLRQISENSGFRTFWLGVLRRMDTCMKADLGAYGESITLKDAVPELLRKMITRMKNDGILAPKDDDDLWEVTDIQIQWIAPSLKDELFPDY</sequence>
<comment type="caution">
    <text evidence="1">The sequence shown here is derived from an EMBL/GenBank/DDBJ whole genome shotgun (WGS) entry which is preliminary data.</text>
</comment>
<organism evidence="1 2">
    <name type="scientific">Melastoma candidum</name>
    <dbReference type="NCBI Taxonomy" id="119954"/>
    <lineage>
        <taxon>Eukaryota</taxon>
        <taxon>Viridiplantae</taxon>
        <taxon>Streptophyta</taxon>
        <taxon>Embryophyta</taxon>
        <taxon>Tracheophyta</taxon>
        <taxon>Spermatophyta</taxon>
        <taxon>Magnoliopsida</taxon>
        <taxon>eudicotyledons</taxon>
        <taxon>Gunneridae</taxon>
        <taxon>Pentapetalae</taxon>
        <taxon>rosids</taxon>
        <taxon>malvids</taxon>
        <taxon>Myrtales</taxon>
        <taxon>Melastomataceae</taxon>
        <taxon>Melastomatoideae</taxon>
        <taxon>Melastomateae</taxon>
        <taxon>Melastoma</taxon>
    </lineage>
</organism>
<name>A0ACB9RJX5_9MYRT</name>
<proteinExistence type="predicted"/>
<accession>A0ACB9RJX5</accession>
<evidence type="ECO:0000313" key="2">
    <source>
        <dbReference type="Proteomes" id="UP001057402"/>
    </source>
</evidence>
<reference evidence="2" key="1">
    <citation type="journal article" date="2023" name="Front. Plant Sci.">
        <title>Chromosomal-level genome assembly of Melastoma candidum provides insights into trichome evolution.</title>
        <authorList>
            <person name="Zhong Y."/>
            <person name="Wu W."/>
            <person name="Sun C."/>
            <person name="Zou P."/>
            <person name="Liu Y."/>
            <person name="Dai S."/>
            <person name="Zhou R."/>
        </authorList>
    </citation>
    <scope>NUCLEOTIDE SEQUENCE [LARGE SCALE GENOMIC DNA]</scope>
</reference>
<dbReference type="EMBL" id="CM042883">
    <property type="protein sequence ID" value="KAI4377748.1"/>
    <property type="molecule type" value="Genomic_DNA"/>
</dbReference>
<evidence type="ECO:0000313" key="1">
    <source>
        <dbReference type="EMBL" id="KAI4377748.1"/>
    </source>
</evidence>
<keyword evidence="2" id="KW-1185">Reference proteome</keyword>
<dbReference type="Proteomes" id="UP001057402">
    <property type="component" value="Chromosome 4"/>
</dbReference>
<protein>
    <submittedName>
        <fullName evidence="1">Uncharacterized protein</fullName>
    </submittedName>
</protein>
<gene>
    <name evidence="1" type="ORF">MLD38_015326</name>
</gene>